<accession>A0A645FU44</accession>
<dbReference type="AlphaFoldDB" id="A0A645FU44"/>
<evidence type="ECO:0000313" key="1">
    <source>
        <dbReference type="EMBL" id="MPN15534.1"/>
    </source>
</evidence>
<proteinExistence type="predicted"/>
<organism evidence="1">
    <name type="scientific">bioreactor metagenome</name>
    <dbReference type="NCBI Taxonomy" id="1076179"/>
    <lineage>
        <taxon>unclassified sequences</taxon>
        <taxon>metagenomes</taxon>
        <taxon>ecological metagenomes</taxon>
    </lineage>
</organism>
<gene>
    <name evidence="1" type="ORF">SDC9_162868</name>
</gene>
<name>A0A645FU44_9ZZZZ</name>
<dbReference type="EMBL" id="VSSQ01062339">
    <property type="protein sequence ID" value="MPN15534.1"/>
    <property type="molecule type" value="Genomic_DNA"/>
</dbReference>
<protein>
    <submittedName>
        <fullName evidence="1">Uncharacterized protein</fullName>
    </submittedName>
</protein>
<sequence length="88" mass="9450">MLVQPDVHALPSNPLPPCSKPAAISCSVIAGQANSLIRRKVNMTCVENDNKRTKGFAIDATQTTERLAMPKPAPDRAARNAFEPVPGR</sequence>
<comment type="caution">
    <text evidence="1">The sequence shown here is derived from an EMBL/GenBank/DDBJ whole genome shotgun (WGS) entry which is preliminary data.</text>
</comment>
<reference evidence="1" key="1">
    <citation type="submission" date="2019-08" db="EMBL/GenBank/DDBJ databases">
        <authorList>
            <person name="Kucharzyk K."/>
            <person name="Murdoch R.W."/>
            <person name="Higgins S."/>
            <person name="Loffler F."/>
        </authorList>
    </citation>
    <scope>NUCLEOTIDE SEQUENCE</scope>
</reference>